<sequence length="463" mass="53173">MLKSRRPCIVCGKLTAAFYTHMFYTHNWTEEQINDLKKAIRDERMELMARAQLLGQGQRVDNMESVEHVKRVERVESMEPMESVERLITFGCLKCGVRCVSSTALYIHMARCRRSLKPGETHLYSRKAQKDKNQVSMGEGRQACMRQLPPRPLVMPPLPDQLNESEKGPVICPVPRCTGKFSNHDSLCHHCLLEHSELGAAGTPQNFFIRQYRFENKEEFKEWLYQRCEETCSSFSTKTSICSGYAMYRCNRAGTFKTSGTIRNGCMTKKAQSHCTAFIRTNEYSDGSIDVTCCFGHIYHELDPTALRLNERQCGVLKKLLEQNLFPSDICAQMKEEYPPSNRLHHTTPNDIRNLALRLGLPIRIKDRKTLRLSPNFNAEECDENTKNLKTNTAISDDSDHCLSLFSDSEDDDKVTIENPHDEEVQSLRQEHDPSNEQLFRCDQQSTVNEIAWVTHQADVSTM</sequence>
<dbReference type="Proteomes" id="UP001196413">
    <property type="component" value="Unassembled WGS sequence"/>
</dbReference>
<dbReference type="InterPro" id="IPR052797">
    <property type="entry name" value="RegFact_GeneExpr_CellDeath"/>
</dbReference>
<accession>A0AAD5LZB8</accession>
<dbReference type="AlphaFoldDB" id="A0AAD5LZB8"/>
<name>A0AAD5LZB8_PARTN</name>
<keyword evidence="2" id="KW-1185">Reference proteome</keyword>
<proteinExistence type="predicted"/>
<protein>
    <recommendedName>
        <fullName evidence="3">C2H2-type domain-containing protein</fullName>
    </recommendedName>
</protein>
<dbReference type="PANTHER" id="PTHR33936:SF24">
    <property type="entry name" value="C2H2-TYPE DOMAIN-CONTAINING PROTEIN"/>
    <property type="match status" value="1"/>
</dbReference>
<evidence type="ECO:0000313" key="1">
    <source>
        <dbReference type="EMBL" id="KAJ1347783.1"/>
    </source>
</evidence>
<reference evidence="1" key="1">
    <citation type="submission" date="2021-06" db="EMBL/GenBank/DDBJ databases">
        <title>Parelaphostrongylus tenuis whole genome reference sequence.</title>
        <authorList>
            <person name="Garwood T.J."/>
            <person name="Larsen P.A."/>
            <person name="Fountain-Jones N.M."/>
            <person name="Garbe J.R."/>
            <person name="Macchietto M.G."/>
            <person name="Kania S.A."/>
            <person name="Gerhold R.W."/>
            <person name="Richards J.E."/>
            <person name="Wolf T.M."/>
        </authorList>
    </citation>
    <scope>NUCLEOTIDE SEQUENCE</scope>
    <source>
        <strain evidence="1">MNPRO001-30</strain>
        <tissue evidence="1">Meninges</tissue>
    </source>
</reference>
<evidence type="ECO:0008006" key="3">
    <source>
        <dbReference type="Google" id="ProtNLM"/>
    </source>
</evidence>
<dbReference type="PANTHER" id="PTHR33936">
    <property type="entry name" value="PROTEIN CBG17840"/>
    <property type="match status" value="1"/>
</dbReference>
<dbReference type="EMBL" id="JAHQIW010000381">
    <property type="protein sequence ID" value="KAJ1347783.1"/>
    <property type="molecule type" value="Genomic_DNA"/>
</dbReference>
<organism evidence="1 2">
    <name type="scientific">Parelaphostrongylus tenuis</name>
    <name type="common">Meningeal worm</name>
    <dbReference type="NCBI Taxonomy" id="148309"/>
    <lineage>
        <taxon>Eukaryota</taxon>
        <taxon>Metazoa</taxon>
        <taxon>Ecdysozoa</taxon>
        <taxon>Nematoda</taxon>
        <taxon>Chromadorea</taxon>
        <taxon>Rhabditida</taxon>
        <taxon>Rhabditina</taxon>
        <taxon>Rhabditomorpha</taxon>
        <taxon>Strongyloidea</taxon>
        <taxon>Metastrongylidae</taxon>
        <taxon>Parelaphostrongylus</taxon>
    </lineage>
</organism>
<evidence type="ECO:0000313" key="2">
    <source>
        <dbReference type="Proteomes" id="UP001196413"/>
    </source>
</evidence>
<gene>
    <name evidence="1" type="ORF">KIN20_038385</name>
</gene>
<comment type="caution">
    <text evidence="1">The sequence shown here is derived from an EMBL/GenBank/DDBJ whole genome shotgun (WGS) entry which is preliminary data.</text>
</comment>